<dbReference type="EMBL" id="OU015567">
    <property type="protein sequence ID" value="CAG5112089.1"/>
    <property type="molecule type" value="Genomic_DNA"/>
</dbReference>
<gene>
    <name evidence="2" type="ORF">OKIOD_LOCUS15110</name>
</gene>
<organism evidence="2 3">
    <name type="scientific">Oikopleura dioica</name>
    <name type="common">Tunicate</name>
    <dbReference type="NCBI Taxonomy" id="34765"/>
    <lineage>
        <taxon>Eukaryota</taxon>
        <taxon>Metazoa</taxon>
        <taxon>Chordata</taxon>
        <taxon>Tunicata</taxon>
        <taxon>Appendicularia</taxon>
        <taxon>Copelata</taxon>
        <taxon>Oikopleuridae</taxon>
        <taxon>Oikopleura</taxon>
    </lineage>
</organism>
<accession>A0ABN7T7H8</accession>
<protein>
    <submittedName>
        <fullName evidence="2">Oidioi.mRNA.OKI2018_I69.chr2.g6345.t1.cds</fullName>
    </submittedName>
</protein>
<name>A0ABN7T7H8_OIKDI</name>
<reference evidence="2 3" key="1">
    <citation type="submission" date="2021-04" db="EMBL/GenBank/DDBJ databases">
        <authorList>
            <person name="Bliznina A."/>
        </authorList>
    </citation>
    <scope>NUCLEOTIDE SEQUENCE [LARGE SCALE GENOMIC DNA]</scope>
</reference>
<feature type="region of interest" description="Disordered" evidence="1">
    <location>
        <begin position="102"/>
        <end position="121"/>
    </location>
</feature>
<evidence type="ECO:0000313" key="3">
    <source>
        <dbReference type="Proteomes" id="UP001158576"/>
    </source>
</evidence>
<evidence type="ECO:0000313" key="2">
    <source>
        <dbReference type="EMBL" id="CAG5112089.1"/>
    </source>
</evidence>
<dbReference type="Proteomes" id="UP001158576">
    <property type="component" value="Chromosome 2"/>
</dbReference>
<proteinExistence type="predicted"/>
<sequence>MSFVSKKAGPSAVLEQPMKIALLAKNAGMDVKQLALSRRKESKDKLEARSLKLARQLIVKGFNCQVFLQRNIRALAKKLLIFPKEEDIELYVPHQPLDFSSESDFDSSMLSNTDQDESCEEPMNMSITDSNYDTMASSLDTSHTMSCDDMMDLKESENTEETSSAIQVVEETQIDSSSMLKEDVIKRIREFPRFRAHHARKILDLLRVDENIHEILSDTESVAESTSSNYSDEIIEEEKAESVTNSKEKFSLLKLMSENNLSSIQAQKVAEEFVVAEKARGLSSRNLRRLATCTEEMNKEQLVRVLRDCDDFVLGADGSKIASTKFQSFTIRSGTECYIFQLVAIPDEKSETVREAFQSYLSSFPDETQQHFASKCMATASDSAANALKSCKLIMETLDKITPRERLHLKCSMHKVCHMEKCIRACIQNVFDDILQFCEAYLTCSRSHGLHGSQGSKLKIYLEALRSRDGLQKVTKPLEMQSHVRFGNLTRNLQRIATNYSDIVDFIRFELALTDDAKVMEDNKAQTIIEFASSAMVYSVIVSPYWSKVSGLMNSEQYLSLEEHFKQVLKDVLSSSSPALFLLKRAKEIDSSSWELGFEDVVLEISGDTSNSKFLDECIKMRLHAVEKRFGDFVNECSFPFAKEISFTNQDCERSFGSAKDSFSSKYNMDTFKFQQAVMSRFNMTFSFWRRQTDFEQKLGQFMANASSKEASITERRRSDHNDSIARMLSDIEEGEKKSNTKHKLWPSPINEADDKQCLKTFTQLVQPNYPVKVSLHQFRGHVLGYINKQLSAEDKEIIQSKLKKKRSLKELFNQTVEHFNKLQ</sequence>
<evidence type="ECO:0000256" key="1">
    <source>
        <dbReference type="SAM" id="MobiDB-lite"/>
    </source>
</evidence>
<keyword evidence="3" id="KW-1185">Reference proteome</keyword>